<dbReference type="Pfam" id="PF00440">
    <property type="entry name" value="TetR_N"/>
    <property type="match status" value="1"/>
</dbReference>
<evidence type="ECO:0000256" key="4">
    <source>
        <dbReference type="PROSITE-ProRule" id="PRU00335"/>
    </source>
</evidence>
<name>A0A0A3XYJ7_BRAJP</name>
<dbReference type="SUPFAM" id="SSF46689">
    <property type="entry name" value="Homeodomain-like"/>
    <property type="match status" value="1"/>
</dbReference>
<proteinExistence type="predicted"/>
<dbReference type="Gene3D" id="1.10.10.60">
    <property type="entry name" value="Homeodomain-like"/>
    <property type="match status" value="1"/>
</dbReference>
<feature type="domain" description="HTH tetR-type" evidence="5">
    <location>
        <begin position="18"/>
        <end position="78"/>
    </location>
</feature>
<protein>
    <submittedName>
        <fullName evidence="6">Transcriptional regulator</fullName>
    </submittedName>
</protein>
<accession>A0A0A3XYJ7</accession>
<gene>
    <name evidence="6" type="ORF">MA20_11315</name>
</gene>
<dbReference type="GO" id="GO:0003700">
    <property type="term" value="F:DNA-binding transcription factor activity"/>
    <property type="evidence" value="ECO:0007669"/>
    <property type="project" value="TreeGrafter"/>
</dbReference>
<keyword evidence="3" id="KW-0804">Transcription</keyword>
<dbReference type="InterPro" id="IPR050109">
    <property type="entry name" value="HTH-type_TetR-like_transc_reg"/>
</dbReference>
<evidence type="ECO:0000256" key="1">
    <source>
        <dbReference type="ARBA" id="ARBA00023015"/>
    </source>
</evidence>
<dbReference type="Gene3D" id="1.10.357.10">
    <property type="entry name" value="Tetracycline Repressor, domain 2"/>
    <property type="match status" value="1"/>
</dbReference>
<dbReference type="InterPro" id="IPR001647">
    <property type="entry name" value="HTH_TetR"/>
</dbReference>
<dbReference type="PANTHER" id="PTHR30055:SF146">
    <property type="entry name" value="HTH-TYPE TRANSCRIPTIONAL DUAL REGULATOR CECR"/>
    <property type="match status" value="1"/>
</dbReference>
<evidence type="ECO:0000256" key="3">
    <source>
        <dbReference type="ARBA" id="ARBA00023163"/>
    </source>
</evidence>
<dbReference type="EMBL" id="JRPN01000010">
    <property type="protein sequence ID" value="KGT79487.1"/>
    <property type="molecule type" value="Genomic_DNA"/>
</dbReference>
<dbReference type="PROSITE" id="PS01081">
    <property type="entry name" value="HTH_TETR_1"/>
    <property type="match status" value="1"/>
</dbReference>
<dbReference type="RefSeq" id="WP_041955207.1">
    <property type="nucleotide sequence ID" value="NZ_JRPN01000010.1"/>
</dbReference>
<keyword evidence="1" id="KW-0805">Transcription regulation</keyword>
<dbReference type="PROSITE" id="PS50977">
    <property type="entry name" value="HTH_TETR_2"/>
    <property type="match status" value="1"/>
</dbReference>
<dbReference type="Pfam" id="PF14246">
    <property type="entry name" value="TetR_C_7"/>
    <property type="match status" value="1"/>
</dbReference>
<dbReference type="PANTHER" id="PTHR30055">
    <property type="entry name" value="HTH-TYPE TRANSCRIPTIONAL REGULATOR RUTR"/>
    <property type="match status" value="1"/>
</dbReference>
<sequence>MTKKTTPKRGRPAKEFAGDAQARILDAAQQLFLEKGYRSASIDDISELAPASKPTIYAHFQDKEALFAAVVARTITGLTDFDGFEPEGRTLQDKLMSLGTAIVEKVIEESLGMVRATIAEAQRFPELSRNVHDAARDRSVGAISQLLSETAQKLPRAPKGPFSGKRSAATAQIFLDLILLPMLFRSLVGETPKDLRRELPSFVRERVGFFLAACEADWTP</sequence>
<keyword evidence="2 4" id="KW-0238">DNA-binding</keyword>
<dbReference type="Proteomes" id="UP000030377">
    <property type="component" value="Unassembled WGS sequence"/>
</dbReference>
<evidence type="ECO:0000259" key="5">
    <source>
        <dbReference type="PROSITE" id="PS50977"/>
    </source>
</evidence>
<dbReference type="InterPro" id="IPR039536">
    <property type="entry name" value="TetR_C_Proteobacteria"/>
</dbReference>
<feature type="DNA-binding region" description="H-T-H motif" evidence="4">
    <location>
        <begin position="41"/>
        <end position="60"/>
    </location>
</feature>
<dbReference type="FunFam" id="1.10.10.60:FF:000141">
    <property type="entry name" value="TetR family transcriptional regulator"/>
    <property type="match status" value="1"/>
</dbReference>
<dbReference type="InterPro" id="IPR023772">
    <property type="entry name" value="DNA-bd_HTH_TetR-type_CS"/>
</dbReference>
<evidence type="ECO:0000313" key="6">
    <source>
        <dbReference type="EMBL" id="KGT79487.1"/>
    </source>
</evidence>
<reference evidence="6 7" key="1">
    <citation type="submission" date="2014-09" db="EMBL/GenBank/DDBJ databases">
        <title>Draft genome of Bradyrhizobium japonicum Is-34.</title>
        <authorList>
            <person name="Tsurumaru H."/>
            <person name="Yamakawa T."/>
            <person name="Hashimoto S."/>
            <person name="Okizaki K."/>
            <person name="Kanesaki Y."/>
            <person name="Yoshikawa H."/>
            <person name="Yajima S."/>
        </authorList>
    </citation>
    <scope>NUCLEOTIDE SEQUENCE [LARGE SCALE GENOMIC DNA]</scope>
    <source>
        <strain evidence="6 7">Is-34</strain>
    </source>
</reference>
<dbReference type="PRINTS" id="PR00455">
    <property type="entry name" value="HTHTETR"/>
</dbReference>
<evidence type="ECO:0000313" key="7">
    <source>
        <dbReference type="Proteomes" id="UP000030377"/>
    </source>
</evidence>
<dbReference type="GO" id="GO:0000976">
    <property type="term" value="F:transcription cis-regulatory region binding"/>
    <property type="evidence" value="ECO:0007669"/>
    <property type="project" value="TreeGrafter"/>
</dbReference>
<evidence type="ECO:0000256" key="2">
    <source>
        <dbReference type="ARBA" id="ARBA00023125"/>
    </source>
</evidence>
<dbReference type="InterPro" id="IPR009057">
    <property type="entry name" value="Homeodomain-like_sf"/>
</dbReference>
<dbReference type="AlphaFoldDB" id="A0A0A3XYJ7"/>
<organism evidence="6 7">
    <name type="scientific">Bradyrhizobium japonicum</name>
    <dbReference type="NCBI Taxonomy" id="375"/>
    <lineage>
        <taxon>Bacteria</taxon>
        <taxon>Pseudomonadati</taxon>
        <taxon>Pseudomonadota</taxon>
        <taxon>Alphaproteobacteria</taxon>
        <taxon>Hyphomicrobiales</taxon>
        <taxon>Nitrobacteraceae</taxon>
        <taxon>Bradyrhizobium</taxon>
    </lineage>
</organism>
<comment type="caution">
    <text evidence="6">The sequence shown here is derived from an EMBL/GenBank/DDBJ whole genome shotgun (WGS) entry which is preliminary data.</text>
</comment>